<evidence type="ECO:0000313" key="4">
    <source>
        <dbReference type="EMBL" id="SNX58557.1"/>
    </source>
</evidence>
<sequence>MTNVNDEMNKNVNQHAEDIDSITSDSSITTENHSPGYDTSKSHQGVHENMQNSETRSIESVIGEQYNNLDSIASNLNVHHHEHIEVSNNHNEIVSSLDHINPQNELNDIDSMGIVQSVGHLLRRARVRKNMSIEDVSRQLRLSIQQIEAIENEDFEKLPGKTFLRGFIRNYANLVQLNPMQLLQLLPESTRIISTYERTPFRNKQISFSSSRENSGNNSLVIAIILAIMVLGTYFIFENNGWNKDSNISSVGSAAQLESGTTSMEIRLPMSTVVDNTVNLPIMSSMTPTNTLNDPGKAVAELNAKTELIPAEENIIAQSNELQNEKTSDSGNLYFKFIADSWVKVVDAKGVALFEQLMKGGSEQIVVGKRPLSIVIGNASGVNLTYNDKEINISSYKKQDGTARFILE</sequence>
<dbReference type="RefSeq" id="WP_096291480.1">
    <property type="nucleotide sequence ID" value="NZ_LT907782.1"/>
</dbReference>
<feature type="compositionally biased region" description="Polar residues" evidence="1">
    <location>
        <begin position="31"/>
        <end position="55"/>
    </location>
</feature>
<dbReference type="Pfam" id="PF13464">
    <property type="entry name" value="RodZ_C"/>
    <property type="match status" value="1"/>
</dbReference>
<dbReference type="PROSITE" id="PS50943">
    <property type="entry name" value="HTH_CROC1"/>
    <property type="match status" value="1"/>
</dbReference>
<protein>
    <submittedName>
        <fullName evidence="4">Cytoskeleton protein RodZ</fullName>
    </submittedName>
</protein>
<reference evidence="4 5" key="1">
    <citation type="submission" date="2017-08" db="EMBL/GenBank/DDBJ databases">
        <authorList>
            <person name="de Groot N.N."/>
        </authorList>
    </citation>
    <scope>NUCLEOTIDE SEQUENCE [LARGE SCALE GENOMIC DNA]</scope>
    <source>
        <strain evidence="4 5">Nm15</strain>
    </source>
</reference>
<dbReference type="InterPro" id="IPR025194">
    <property type="entry name" value="RodZ-like_C"/>
</dbReference>
<feature type="domain" description="HTH cro/C1-type" evidence="3">
    <location>
        <begin position="122"/>
        <end position="152"/>
    </location>
</feature>
<keyword evidence="2" id="KW-0812">Transmembrane</keyword>
<dbReference type="OrthoDB" id="8561330at2"/>
<dbReference type="GO" id="GO:0003677">
    <property type="term" value="F:DNA binding"/>
    <property type="evidence" value="ECO:0007669"/>
    <property type="project" value="InterPro"/>
</dbReference>
<proteinExistence type="predicted"/>
<dbReference type="PANTHER" id="PTHR34475">
    <property type="match status" value="1"/>
</dbReference>
<evidence type="ECO:0000313" key="5">
    <source>
        <dbReference type="Proteomes" id="UP000242498"/>
    </source>
</evidence>
<feature type="region of interest" description="Disordered" evidence="1">
    <location>
        <begin position="1"/>
        <end position="56"/>
    </location>
</feature>
<dbReference type="InterPro" id="IPR001387">
    <property type="entry name" value="Cro/C1-type_HTH"/>
</dbReference>
<dbReference type="SUPFAM" id="SSF47413">
    <property type="entry name" value="lambda repressor-like DNA-binding domains"/>
    <property type="match status" value="1"/>
</dbReference>
<feature type="transmembrane region" description="Helical" evidence="2">
    <location>
        <begin position="219"/>
        <end position="237"/>
    </location>
</feature>
<accession>A0A285BTC3</accession>
<name>A0A285BTC3_9PROT</name>
<evidence type="ECO:0000256" key="2">
    <source>
        <dbReference type="SAM" id="Phobius"/>
    </source>
</evidence>
<dbReference type="CDD" id="cd00093">
    <property type="entry name" value="HTH_XRE"/>
    <property type="match status" value="1"/>
</dbReference>
<dbReference type="Proteomes" id="UP000242498">
    <property type="component" value="Chromosome I"/>
</dbReference>
<dbReference type="EMBL" id="LT907782">
    <property type="protein sequence ID" value="SNX58557.1"/>
    <property type="molecule type" value="Genomic_DNA"/>
</dbReference>
<feature type="compositionally biased region" description="Polar residues" evidence="1">
    <location>
        <begin position="1"/>
        <end position="14"/>
    </location>
</feature>
<dbReference type="Pfam" id="PF13413">
    <property type="entry name" value="HTH_25"/>
    <property type="match status" value="1"/>
</dbReference>
<dbReference type="InterPro" id="IPR050400">
    <property type="entry name" value="Bact_Cytoskel_RodZ"/>
</dbReference>
<gene>
    <name evidence="4" type="ORF">SAMN06296273_0018</name>
</gene>
<evidence type="ECO:0000256" key="1">
    <source>
        <dbReference type="SAM" id="MobiDB-lite"/>
    </source>
</evidence>
<keyword evidence="2" id="KW-1133">Transmembrane helix</keyword>
<dbReference type="PANTHER" id="PTHR34475:SF1">
    <property type="entry name" value="CYTOSKELETON PROTEIN RODZ"/>
    <property type="match status" value="1"/>
</dbReference>
<feature type="compositionally biased region" description="Low complexity" evidence="1">
    <location>
        <begin position="21"/>
        <end position="30"/>
    </location>
</feature>
<dbReference type="InterPro" id="IPR010982">
    <property type="entry name" value="Lambda_DNA-bd_dom_sf"/>
</dbReference>
<evidence type="ECO:0000259" key="3">
    <source>
        <dbReference type="PROSITE" id="PS50943"/>
    </source>
</evidence>
<organism evidence="4 5">
    <name type="scientific">Nitrosomonas ureae</name>
    <dbReference type="NCBI Taxonomy" id="44577"/>
    <lineage>
        <taxon>Bacteria</taxon>
        <taxon>Pseudomonadati</taxon>
        <taxon>Pseudomonadota</taxon>
        <taxon>Betaproteobacteria</taxon>
        <taxon>Nitrosomonadales</taxon>
        <taxon>Nitrosomonadaceae</taxon>
        <taxon>Nitrosomonas</taxon>
    </lineage>
</organism>
<keyword evidence="2" id="KW-0472">Membrane</keyword>
<dbReference type="Gene3D" id="1.10.260.40">
    <property type="entry name" value="lambda repressor-like DNA-binding domains"/>
    <property type="match status" value="1"/>
</dbReference>
<dbReference type="AlphaFoldDB" id="A0A285BTC3"/>